<keyword evidence="1 6" id="KW-0285">Flavoprotein</keyword>
<keyword evidence="3 6" id="KW-0560">Oxidoreductase</keyword>
<dbReference type="Gene3D" id="3.40.50.360">
    <property type="match status" value="1"/>
</dbReference>
<feature type="binding site" evidence="6">
    <location>
        <begin position="14"/>
        <end position="16"/>
    </location>
    <ligand>
        <name>FMN</name>
        <dbReference type="ChEBI" id="CHEBI:58210"/>
    </ligand>
</feature>
<evidence type="ECO:0000256" key="6">
    <source>
        <dbReference type="HAMAP-Rule" id="MF_01216"/>
    </source>
</evidence>
<dbReference type="Pfam" id="PF02525">
    <property type="entry name" value="Flavodoxin_2"/>
    <property type="match status" value="1"/>
</dbReference>
<keyword evidence="2 6" id="KW-0288">FMN</keyword>
<reference evidence="9" key="1">
    <citation type="journal article" date="2019" name="Int. J. Syst. Evol. Microbiol.">
        <title>The Global Catalogue of Microorganisms (GCM) 10K type strain sequencing project: providing services to taxonomists for standard genome sequencing and annotation.</title>
        <authorList>
            <consortium name="The Broad Institute Genomics Platform"/>
            <consortium name="The Broad Institute Genome Sequencing Center for Infectious Disease"/>
            <person name="Wu L."/>
            <person name="Ma J."/>
        </authorList>
    </citation>
    <scope>NUCLEOTIDE SEQUENCE [LARGE SCALE GENOMIC DNA]</scope>
    <source>
        <strain evidence="9">JCM 16240</strain>
    </source>
</reference>
<proteinExistence type="inferred from homology"/>
<evidence type="ECO:0000256" key="2">
    <source>
        <dbReference type="ARBA" id="ARBA00022643"/>
    </source>
</evidence>
<evidence type="ECO:0000259" key="7">
    <source>
        <dbReference type="Pfam" id="PF02525"/>
    </source>
</evidence>
<evidence type="ECO:0000256" key="4">
    <source>
        <dbReference type="ARBA" id="ARBA00023027"/>
    </source>
</evidence>
<dbReference type="InterPro" id="IPR029039">
    <property type="entry name" value="Flavoprotein-like_sf"/>
</dbReference>
<evidence type="ECO:0000256" key="5">
    <source>
        <dbReference type="ARBA" id="ARBA00048542"/>
    </source>
</evidence>
<comment type="similarity">
    <text evidence="6">Belongs to the azoreductase type 1 family.</text>
</comment>
<dbReference type="InterPro" id="IPR023048">
    <property type="entry name" value="NADH:quinone_OxRdtase_FMN_depd"/>
</dbReference>
<comment type="catalytic activity">
    <reaction evidence="5">
        <text>N,N-dimethyl-1,4-phenylenediamine + anthranilate + 2 NAD(+) = 2-(4-dimethylaminophenyl)diazenylbenzoate + 2 NADH + 2 H(+)</text>
        <dbReference type="Rhea" id="RHEA:55872"/>
        <dbReference type="ChEBI" id="CHEBI:15378"/>
        <dbReference type="ChEBI" id="CHEBI:15783"/>
        <dbReference type="ChEBI" id="CHEBI:16567"/>
        <dbReference type="ChEBI" id="CHEBI:57540"/>
        <dbReference type="ChEBI" id="CHEBI:57945"/>
        <dbReference type="ChEBI" id="CHEBI:71579"/>
        <dbReference type="EC" id="1.7.1.17"/>
    </reaction>
    <physiologicalReaction direction="right-to-left" evidence="5">
        <dbReference type="Rhea" id="RHEA:55874"/>
    </physiologicalReaction>
</comment>
<dbReference type="PANTHER" id="PTHR43741">
    <property type="entry name" value="FMN-DEPENDENT NADH-AZOREDUCTASE 1"/>
    <property type="match status" value="1"/>
</dbReference>
<comment type="subunit">
    <text evidence="6">Homodimer.</text>
</comment>
<dbReference type="SUPFAM" id="SSF52218">
    <property type="entry name" value="Flavoproteins"/>
    <property type="match status" value="1"/>
</dbReference>
<dbReference type="EC" id="1.6.5.-" evidence="6"/>
<dbReference type="HAMAP" id="MF_01216">
    <property type="entry name" value="Azoreductase_type1"/>
    <property type="match status" value="1"/>
</dbReference>
<dbReference type="EC" id="1.7.1.17" evidence="6"/>
<dbReference type="PANTHER" id="PTHR43741:SF4">
    <property type="entry name" value="FMN-DEPENDENT NADH:QUINONE OXIDOREDUCTASE"/>
    <property type="match status" value="1"/>
</dbReference>
<evidence type="ECO:0000256" key="1">
    <source>
        <dbReference type="ARBA" id="ARBA00022630"/>
    </source>
</evidence>
<dbReference type="RefSeq" id="WP_343822145.1">
    <property type="nucleotide sequence ID" value="NZ_BAAAFN010000020.1"/>
</dbReference>
<comment type="catalytic activity">
    <reaction evidence="6">
        <text>2 a quinone + NADH + H(+) = 2 a 1,4-benzosemiquinone + NAD(+)</text>
        <dbReference type="Rhea" id="RHEA:65952"/>
        <dbReference type="ChEBI" id="CHEBI:15378"/>
        <dbReference type="ChEBI" id="CHEBI:57540"/>
        <dbReference type="ChEBI" id="CHEBI:57945"/>
        <dbReference type="ChEBI" id="CHEBI:132124"/>
        <dbReference type="ChEBI" id="CHEBI:134225"/>
    </reaction>
</comment>
<comment type="caution">
    <text evidence="8">The sequence shown here is derived from an EMBL/GenBank/DDBJ whole genome shotgun (WGS) entry which is preliminary data.</text>
</comment>
<dbReference type="Proteomes" id="UP001501176">
    <property type="component" value="Unassembled WGS sequence"/>
</dbReference>
<dbReference type="InterPro" id="IPR003680">
    <property type="entry name" value="Flavodoxin_fold"/>
</dbReference>
<evidence type="ECO:0000256" key="3">
    <source>
        <dbReference type="ARBA" id="ARBA00023002"/>
    </source>
</evidence>
<protein>
    <recommendedName>
        <fullName evidence="6">FMN dependent NADH:quinone oxidoreductase</fullName>
        <ecNumber evidence="6">1.6.5.-</ecNumber>
    </recommendedName>
    <alternativeName>
        <fullName evidence="6">Azo-dye reductase</fullName>
    </alternativeName>
    <alternativeName>
        <fullName evidence="6">FMN-dependent NADH-azo compound oxidoreductase</fullName>
    </alternativeName>
    <alternativeName>
        <fullName evidence="6">FMN-dependent NADH-azoreductase</fullName>
        <ecNumber evidence="6">1.7.1.17</ecNumber>
    </alternativeName>
</protein>
<keyword evidence="4 6" id="KW-0520">NAD</keyword>
<accession>A0ABP3DP10</accession>
<sequence length="212" mass="22690">MKILHIDCSPRKESHSRKLSAAILARLFAIDSEIFVIRRDLGLNPIPHPEAGYAAALSSPGAWVSGRPNPATSLSEELIQEIEAADALVIGTPMNNFTVPSVLKAWIDQILRMGRTIGVAPTGEKTGLLQDRPVYIGIASGGVFTGDRARQPDFLTPYLTAAFGCVGLTSLQFFPLQATAFLDGGRLTADQDALLTTMDTTRIDARVTGDIG</sequence>
<name>A0ABP3DP10_9BURK</name>
<organism evidence="8 9">
    <name type="scientific">Castellaniella daejeonensis</name>
    <dbReference type="NCBI Taxonomy" id="659013"/>
    <lineage>
        <taxon>Bacteria</taxon>
        <taxon>Pseudomonadati</taxon>
        <taxon>Pseudomonadota</taxon>
        <taxon>Betaproteobacteria</taxon>
        <taxon>Burkholderiales</taxon>
        <taxon>Alcaligenaceae</taxon>
        <taxon>Castellaniella</taxon>
    </lineage>
</organism>
<comment type="caution">
    <text evidence="6">Lacks conserved residue(s) required for the propagation of feature annotation.</text>
</comment>
<comment type="cofactor">
    <cofactor evidence="6">
        <name>FMN</name>
        <dbReference type="ChEBI" id="CHEBI:58210"/>
    </cofactor>
    <text evidence="6">Binds 1 FMN per subunit.</text>
</comment>
<comment type="function">
    <text evidence="6">Also exhibits azoreductase activity. Catalyzes the reductive cleavage of the azo bond in aromatic azo compounds to the corresponding amines.</text>
</comment>
<dbReference type="EMBL" id="BAAAFN010000020">
    <property type="protein sequence ID" value="GAA0237967.1"/>
    <property type="molecule type" value="Genomic_DNA"/>
</dbReference>
<keyword evidence="9" id="KW-1185">Reference proteome</keyword>
<comment type="function">
    <text evidence="6">Quinone reductase that provides resistance to thiol-specific stress caused by electrophilic quinones.</text>
</comment>
<evidence type="ECO:0000313" key="8">
    <source>
        <dbReference type="EMBL" id="GAA0237967.1"/>
    </source>
</evidence>
<evidence type="ECO:0000313" key="9">
    <source>
        <dbReference type="Proteomes" id="UP001501176"/>
    </source>
</evidence>
<feature type="binding site" evidence="6">
    <location>
        <position position="9"/>
    </location>
    <ligand>
        <name>FMN</name>
        <dbReference type="ChEBI" id="CHEBI:58210"/>
    </ligand>
</feature>
<feature type="domain" description="Flavodoxin-like fold" evidence="7">
    <location>
        <begin position="1"/>
        <end position="180"/>
    </location>
</feature>
<gene>
    <name evidence="6" type="primary">azoR</name>
    <name evidence="8" type="ORF">GCM10009125_28540</name>
</gene>
<dbReference type="InterPro" id="IPR050104">
    <property type="entry name" value="FMN-dep_NADH:Q_OxRdtase_AzoR1"/>
</dbReference>